<accession>A0A4R7BAF2</accession>
<dbReference type="OrthoDB" id="573733at2"/>
<dbReference type="InterPro" id="IPR018680">
    <property type="entry name" value="DUF2164"/>
</dbReference>
<gene>
    <name evidence="1" type="ORF">DFP86_104135</name>
</gene>
<dbReference type="AlphaFoldDB" id="A0A4R7BAF2"/>
<dbReference type="Proteomes" id="UP000295611">
    <property type="component" value="Unassembled WGS sequence"/>
</dbReference>
<sequence>MAIELTKVVRAAAVSSLYKYCQRNLEEPLGNLATEALLDFFIEEIGPAIYNQAVADAQARMLVRVQELDMEVNEEAFLYWRNDKGAKSRR</sequence>
<protein>
    <submittedName>
        <fullName evidence="1">Uncharacterized protein (DUF2164 family)</fullName>
    </submittedName>
</protein>
<comment type="caution">
    <text evidence="1">The sequence shown here is derived from an EMBL/GenBank/DDBJ whole genome shotgun (WGS) entry which is preliminary data.</text>
</comment>
<dbReference type="Pfam" id="PF09932">
    <property type="entry name" value="DUF2164"/>
    <property type="match status" value="1"/>
</dbReference>
<dbReference type="RefSeq" id="WP_133679185.1">
    <property type="nucleotide sequence ID" value="NZ_SNZP01000004.1"/>
</dbReference>
<name>A0A4R7BAF2_9NEIS</name>
<reference evidence="1 2" key="1">
    <citation type="submission" date="2019-03" db="EMBL/GenBank/DDBJ databases">
        <title>Genomic Encyclopedia of Type Strains, Phase III (KMG-III): the genomes of soil and plant-associated and newly described type strains.</title>
        <authorList>
            <person name="Whitman W."/>
        </authorList>
    </citation>
    <scope>NUCLEOTIDE SEQUENCE [LARGE SCALE GENOMIC DNA]</scope>
    <source>
        <strain evidence="1 2">CECT 8976</strain>
    </source>
</reference>
<evidence type="ECO:0000313" key="1">
    <source>
        <dbReference type="EMBL" id="TDR80636.1"/>
    </source>
</evidence>
<keyword evidence="2" id="KW-1185">Reference proteome</keyword>
<evidence type="ECO:0000313" key="2">
    <source>
        <dbReference type="Proteomes" id="UP000295611"/>
    </source>
</evidence>
<organism evidence="1 2">
    <name type="scientific">Paludibacterium purpuratum</name>
    <dbReference type="NCBI Taxonomy" id="1144873"/>
    <lineage>
        <taxon>Bacteria</taxon>
        <taxon>Pseudomonadati</taxon>
        <taxon>Pseudomonadota</taxon>
        <taxon>Betaproteobacteria</taxon>
        <taxon>Neisseriales</taxon>
        <taxon>Chromobacteriaceae</taxon>
        <taxon>Paludibacterium</taxon>
    </lineage>
</organism>
<dbReference type="EMBL" id="SNZP01000004">
    <property type="protein sequence ID" value="TDR80636.1"/>
    <property type="molecule type" value="Genomic_DNA"/>
</dbReference>
<proteinExistence type="predicted"/>